<dbReference type="GO" id="GO:0035556">
    <property type="term" value="P:intracellular signal transduction"/>
    <property type="evidence" value="ECO:0007669"/>
    <property type="project" value="TreeGrafter"/>
</dbReference>
<dbReference type="PANTHER" id="PTHR24346">
    <property type="entry name" value="MAP/MICROTUBULE AFFINITY-REGULATING KINASE"/>
    <property type="match status" value="1"/>
</dbReference>
<name>A0A2C6KPL0_9APIC</name>
<accession>A0A2C6KPL0</accession>
<evidence type="ECO:0000259" key="6">
    <source>
        <dbReference type="PROSITE" id="PS50011"/>
    </source>
</evidence>
<protein>
    <submittedName>
        <fullName evidence="7">Rhoptry kinase family protein rop32</fullName>
    </submittedName>
</protein>
<evidence type="ECO:0000313" key="7">
    <source>
        <dbReference type="EMBL" id="PHJ18412.1"/>
    </source>
</evidence>
<dbReference type="Gene3D" id="3.30.200.20">
    <property type="entry name" value="Phosphorylase Kinase, domain 1"/>
    <property type="match status" value="1"/>
</dbReference>
<dbReference type="GO" id="GO:0004674">
    <property type="term" value="F:protein serine/threonine kinase activity"/>
    <property type="evidence" value="ECO:0007669"/>
    <property type="project" value="TreeGrafter"/>
</dbReference>
<dbReference type="PROSITE" id="PS00107">
    <property type="entry name" value="PROTEIN_KINASE_ATP"/>
    <property type="match status" value="1"/>
</dbReference>
<organism evidence="7 8">
    <name type="scientific">Cystoisospora suis</name>
    <dbReference type="NCBI Taxonomy" id="483139"/>
    <lineage>
        <taxon>Eukaryota</taxon>
        <taxon>Sar</taxon>
        <taxon>Alveolata</taxon>
        <taxon>Apicomplexa</taxon>
        <taxon>Conoidasida</taxon>
        <taxon>Coccidia</taxon>
        <taxon>Eucoccidiorida</taxon>
        <taxon>Eimeriorina</taxon>
        <taxon>Sarcocystidae</taxon>
        <taxon>Cystoisospora</taxon>
    </lineage>
</organism>
<evidence type="ECO:0000256" key="4">
    <source>
        <dbReference type="SAM" id="MobiDB-lite"/>
    </source>
</evidence>
<feature type="compositionally biased region" description="Low complexity" evidence="4">
    <location>
        <begin position="183"/>
        <end position="194"/>
    </location>
</feature>
<dbReference type="InterPro" id="IPR017441">
    <property type="entry name" value="Protein_kinase_ATP_BS"/>
</dbReference>
<dbReference type="SMART" id="SM00220">
    <property type="entry name" value="S_TKc"/>
    <property type="match status" value="1"/>
</dbReference>
<keyword evidence="7" id="KW-0808">Transferase</keyword>
<feature type="binding site" evidence="3">
    <location>
        <position position="305"/>
    </location>
    <ligand>
        <name>ATP</name>
        <dbReference type="ChEBI" id="CHEBI:30616"/>
    </ligand>
</feature>
<feature type="region of interest" description="Disordered" evidence="4">
    <location>
        <begin position="34"/>
        <end position="56"/>
    </location>
</feature>
<evidence type="ECO:0000256" key="1">
    <source>
        <dbReference type="ARBA" id="ARBA00022741"/>
    </source>
</evidence>
<proteinExistence type="predicted"/>
<dbReference type="GO" id="GO:0005524">
    <property type="term" value="F:ATP binding"/>
    <property type="evidence" value="ECO:0007669"/>
    <property type="project" value="UniProtKB-UniRule"/>
</dbReference>
<dbReference type="InterPro" id="IPR000719">
    <property type="entry name" value="Prot_kinase_dom"/>
</dbReference>
<feature type="domain" description="Protein kinase" evidence="6">
    <location>
        <begin position="276"/>
        <end position="598"/>
    </location>
</feature>
<gene>
    <name evidence="7" type="ORF">CSUI_007762</name>
</gene>
<sequence>MRLLYLSEVLFWFTAVLGTAPSLHLVTAVRAEESAIPPDGGRPGRSPSKKLSPSLSRSLESLRFGQGTRLVPVAAHARGFSLPPGKWRPAGRVSESLASERPPSPPPRSDSLQPGPIDPGQPASLRARRYSLPAGDLRDRKRTLRSRRWSFPAAVEARLRGPLAPLAAAVPSSRDSLPRGAEAPPASVAPVRPSVRPKQRGQPREEVAPGSRTSLFEVIVDTGAREVISNAARDAREDEQASTDLQFIDLAFPIAKGEHFFIEALEGGRPFLPMKFQREGVLGLGGNGIVFEATHTATGISFAMKMPRIQDKKTVREVSTFQTMAPLQRKRLVDSIHRRMTVVLQESSIGEVMFKGQNAVDVLEEDHFVIPIQPGARIKDKGPFLHLADTVLLNHVGIYPVGYASVYTLLTQIEASRRLKEEIGRQMIQAISNLEKRGWLHGDVKSDNFFIFPRGIVALGDLANLSPAVDANGRPVETDCSRRLEYGSPAYFAPELADCIRRQTKLVRTPPTEWWALGVSLYEMFCDMRIPYNLDPIFDKSLTSFFDALREFPVVRPMLTFENCDIGVDWQNVIRGLLEIDPQERTSPSFLLEKAPGVVQPRASPPAEREGGASAAVAP</sequence>
<dbReference type="Gene3D" id="1.10.510.10">
    <property type="entry name" value="Transferase(Phosphotransferase) domain 1"/>
    <property type="match status" value="1"/>
</dbReference>
<dbReference type="GO" id="GO:0005737">
    <property type="term" value="C:cytoplasm"/>
    <property type="evidence" value="ECO:0007669"/>
    <property type="project" value="TreeGrafter"/>
</dbReference>
<evidence type="ECO:0000256" key="3">
    <source>
        <dbReference type="PROSITE-ProRule" id="PRU10141"/>
    </source>
</evidence>
<keyword evidence="7" id="KW-0418">Kinase</keyword>
<dbReference type="Pfam" id="PF00069">
    <property type="entry name" value="Pkinase"/>
    <property type="match status" value="1"/>
</dbReference>
<reference evidence="7 8" key="1">
    <citation type="journal article" date="2017" name="Int. J. Parasitol.">
        <title>The genome of the protozoan parasite Cystoisospora suis and a reverse vaccinology approach to identify vaccine candidates.</title>
        <authorList>
            <person name="Palmieri N."/>
            <person name="Shrestha A."/>
            <person name="Ruttkowski B."/>
            <person name="Beck T."/>
            <person name="Vogl C."/>
            <person name="Tomley F."/>
            <person name="Blake D.P."/>
            <person name="Joachim A."/>
        </authorList>
    </citation>
    <scope>NUCLEOTIDE SEQUENCE [LARGE SCALE GENOMIC DNA]</scope>
    <source>
        <strain evidence="7 8">Wien I</strain>
    </source>
</reference>
<feature type="region of interest" description="Disordered" evidence="4">
    <location>
        <begin position="84"/>
        <end position="139"/>
    </location>
</feature>
<dbReference type="EMBL" id="MIGC01004168">
    <property type="protein sequence ID" value="PHJ18412.1"/>
    <property type="molecule type" value="Genomic_DNA"/>
</dbReference>
<dbReference type="Proteomes" id="UP000221165">
    <property type="component" value="Unassembled WGS sequence"/>
</dbReference>
<dbReference type="AlphaFoldDB" id="A0A2C6KPL0"/>
<dbReference type="PROSITE" id="PS50011">
    <property type="entry name" value="PROTEIN_KINASE_DOM"/>
    <property type="match status" value="1"/>
</dbReference>
<dbReference type="OrthoDB" id="4062651at2759"/>
<dbReference type="VEuPathDB" id="ToxoDB:CSUI_007762"/>
<keyword evidence="5" id="KW-0732">Signal</keyword>
<dbReference type="PANTHER" id="PTHR24346:SF30">
    <property type="entry name" value="MATERNAL EMBRYONIC LEUCINE ZIPPER KINASE"/>
    <property type="match status" value="1"/>
</dbReference>
<evidence type="ECO:0000313" key="8">
    <source>
        <dbReference type="Proteomes" id="UP000221165"/>
    </source>
</evidence>
<dbReference type="SUPFAM" id="SSF56112">
    <property type="entry name" value="Protein kinase-like (PK-like)"/>
    <property type="match status" value="1"/>
</dbReference>
<dbReference type="RefSeq" id="XP_067920119.1">
    <property type="nucleotide sequence ID" value="XM_068067906.1"/>
</dbReference>
<feature type="chain" id="PRO_5012112497" evidence="5">
    <location>
        <begin position="19"/>
        <end position="619"/>
    </location>
</feature>
<keyword evidence="8" id="KW-1185">Reference proteome</keyword>
<keyword evidence="1 3" id="KW-0547">Nucleotide-binding</keyword>
<feature type="region of interest" description="Disordered" evidence="4">
    <location>
        <begin position="588"/>
        <end position="619"/>
    </location>
</feature>
<dbReference type="InterPro" id="IPR011009">
    <property type="entry name" value="Kinase-like_dom_sf"/>
</dbReference>
<feature type="compositionally biased region" description="Low complexity" evidence="4">
    <location>
        <begin position="44"/>
        <end position="56"/>
    </location>
</feature>
<comment type="caution">
    <text evidence="7">The sequence shown here is derived from an EMBL/GenBank/DDBJ whole genome shotgun (WGS) entry which is preliminary data.</text>
</comment>
<feature type="signal peptide" evidence="5">
    <location>
        <begin position="1"/>
        <end position="18"/>
    </location>
</feature>
<dbReference type="GeneID" id="94431117"/>
<feature type="region of interest" description="Disordered" evidence="4">
    <location>
        <begin position="170"/>
        <end position="212"/>
    </location>
</feature>
<evidence type="ECO:0000256" key="2">
    <source>
        <dbReference type="ARBA" id="ARBA00022840"/>
    </source>
</evidence>
<keyword evidence="2 3" id="KW-0067">ATP-binding</keyword>
<evidence type="ECO:0000256" key="5">
    <source>
        <dbReference type="SAM" id="SignalP"/>
    </source>
</evidence>